<dbReference type="RefSeq" id="XP_030846602.1">
    <property type="nucleotide sequence ID" value="XM_030990742.1"/>
</dbReference>
<dbReference type="GO" id="GO:0008146">
    <property type="term" value="F:sulfotransferase activity"/>
    <property type="evidence" value="ECO:0007669"/>
    <property type="project" value="InterPro"/>
</dbReference>
<dbReference type="EnsemblMetazoa" id="XM_030990742">
    <property type="protein sequence ID" value="XP_030846602"/>
    <property type="gene ID" value="LOC586002"/>
</dbReference>
<evidence type="ECO:0000256" key="3">
    <source>
        <dbReference type="ARBA" id="ARBA00022679"/>
    </source>
</evidence>
<dbReference type="EC" id="2.8.2.-" evidence="9"/>
<dbReference type="GeneID" id="586002"/>
<keyword evidence="8 9" id="KW-0325">Glycoprotein</keyword>
<evidence type="ECO:0000256" key="1">
    <source>
        <dbReference type="ARBA" id="ARBA00004323"/>
    </source>
</evidence>
<keyword evidence="3 9" id="KW-0808">Transferase</keyword>
<accession>A0A7M7P5H8</accession>
<dbReference type="PANTHER" id="PTHR12137:SF54">
    <property type="entry name" value="CARBOHYDRATE SULFOTRANSFERASE"/>
    <property type="match status" value="1"/>
</dbReference>
<dbReference type="Pfam" id="PF03567">
    <property type="entry name" value="Sulfotransfer_2"/>
    <property type="match status" value="1"/>
</dbReference>
<dbReference type="EnsemblMetazoa" id="XM_785802">
    <property type="protein sequence ID" value="XP_790895"/>
    <property type="gene ID" value="LOC586002"/>
</dbReference>
<sequence length="352" mass="41032">MVKYKQSMKPLLIGTALLVVMVTSYSVMSPNQVAKMIPDPAKADPLEPFLRTGENGYQNNTHHEYVIKRGAFIHSQEAIQKRRRDRISEVCERYPMTSQDDVINKPPFNIIVDHDHKLLFCFIPKVACTSWKRIFLVLKGVISRTDDINQFAINHREQRNLNFFSRQSRRMRERILRSYTKIMFARHPMSRVLSAYKNKLAPDTTFNRARRWQKTIGEGIFEHFHPDSTNNDYSLTFADFVKFLGEEGNLRGKDDKHWMEMYKMCSPCGINYDIIGKFETMSTDAEFVLESLSLSNAVEFPSSTGSSPTNSSDYVIPYYAQLPDDDVMKLYERYRLDFELFGYDIPHEIHAT</sequence>
<dbReference type="KEGG" id="spu:586002"/>
<reference evidence="10" key="2">
    <citation type="submission" date="2021-01" db="UniProtKB">
        <authorList>
            <consortium name="EnsemblMetazoa"/>
        </authorList>
    </citation>
    <scope>IDENTIFICATION</scope>
</reference>
<keyword evidence="7" id="KW-0472">Membrane</keyword>
<keyword evidence="5" id="KW-1133">Transmembrane helix</keyword>
<dbReference type="PANTHER" id="PTHR12137">
    <property type="entry name" value="CARBOHYDRATE SULFOTRANSFERASE"/>
    <property type="match status" value="1"/>
</dbReference>
<keyword evidence="11" id="KW-1185">Reference proteome</keyword>
<dbReference type="RefSeq" id="XP_790895.2">
    <property type="nucleotide sequence ID" value="XM_785802.5"/>
</dbReference>
<dbReference type="AlphaFoldDB" id="A0A7M7P5H8"/>
<keyword evidence="9" id="KW-0119">Carbohydrate metabolism</keyword>
<dbReference type="InterPro" id="IPR018011">
    <property type="entry name" value="Carb_sulfotrans_8-10"/>
</dbReference>
<dbReference type="GO" id="GO:0000139">
    <property type="term" value="C:Golgi membrane"/>
    <property type="evidence" value="ECO:0007669"/>
    <property type="project" value="UniProtKB-SubCell"/>
</dbReference>
<keyword evidence="4" id="KW-0812">Transmembrane</keyword>
<dbReference type="InterPro" id="IPR005331">
    <property type="entry name" value="Sulfotransferase"/>
</dbReference>
<evidence type="ECO:0000256" key="8">
    <source>
        <dbReference type="ARBA" id="ARBA00023180"/>
    </source>
</evidence>
<comment type="similarity">
    <text evidence="2 9">Belongs to the sulfotransferase 2 family.</text>
</comment>
<comment type="subcellular location">
    <subcellularLocation>
        <location evidence="1 9">Golgi apparatus membrane</location>
        <topology evidence="1 9">Single-pass type II membrane protein</topology>
    </subcellularLocation>
</comment>
<name>A0A7M7P5H8_STRPU</name>
<evidence type="ECO:0000256" key="9">
    <source>
        <dbReference type="RuleBase" id="RU364020"/>
    </source>
</evidence>
<evidence type="ECO:0000256" key="5">
    <source>
        <dbReference type="ARBA" id="ARBA00022989"/>
    </source>
</evidence>
<dbReference type="Proteomes" id="UP000007110">
    <property type="component" value="Unassembled WGS sequence"/>
</dbReference>
<keyword evidence="6 9" id="KW-0333">Golgi apparatus</keyword>
<dbReference type="GO" id="GO:0016051">
    <property type="term" value="P:carbohydrate biosynthetic process"/>
    <property type="evidence" value="ECO:0007669"/>
    <property type="project" value="InterPro"/>
</dbReference>
<evidence type="ECO:0000256" key="7">
    <source>
        <dbReference type="ARBA" id="ARBA00023136"/>
    </source>
</evidence>
<evidence type="ECO:0000313" key="10">
    <source>
        <dbReference type="EnsemblMetazoa" id="XP_030846602"/>
    </source>
</evidence>
<evidence type="ECO:0000256" key="4">
    <source>
        <dbReference type="ARBA" id="ARBA00022692"/>
    </source>
</evidence>
<proteinExistence type="inferred from homology"/>
<evidence type="ECO:0000256" key="6">
    <source>
        <dbReference type="ARBA" id="ARBA00023034"/>
    </source>
</evidence>
<evidence type="ECO:0000313" key="11">
    <source>
        <dbReference type="Proteomes" id="UP000007110"/>
    </source>
</evidence>
<protein>
    <recommendedName>
        <fullName evidence="9">Carbohydrate sulfotransferase</fullName>
        <ecNumber evidence="9">2.8.2.-</ecNumber>
    </recommendedName>
</protein>
<reference evidence="11" key="1">
    <citation type="submission" date="2015-02" db="EMBL/GenBank/DDBJ databases">
        <title>Genome sequencing for Strongylocentrotus purpuratus.</title>
        <authorList>
            <person name="Murali S."/>
            <person name="Liu Y."/>
            <person name="Vee V."/>
            <person name="English A."/>
            <person name="Wang M."/>
            <person name="Skinner E."/>
            <person name="Han Y."/>
            <person name="Muzny D.M."/>
            <person name="Worley K.C."/>
            <person name="Gibbs R.A."/>
        </authorList>
    </citation>
    <scope>NUCLEOTIDE SEQUENCE</scope>
</reference>
<organism evidence="10 11">
    <name type="scientific">Strongylocentrotus purpuratus</name>
    <name type="common">Purple sea urchin</name>
    <dbReference type="NCBI Taxonomy" id="7668"/>
    <lineage>
        <taxon>Eukaryota</taxon>
        <taxon>Metazoa</taxon>
        <taxon>Echinodermata</taxon>
        <taxon>Eleutherozoa</taxon>
        <taxon>Echinozoa</taxon>
        <taxon>Echinoidea</taxon>
        <taxon>Euechinoidea</taxon>
        <taxon>Echinacea</taxon>
        <taxon>Camarodonta</taxon>
        <taxon>Echinidea</taxon>
        <taxon>Strongylocentrotidae</taxon>
        <taxon>Strongylocentrotus</taxon>
    </lineage>
</organism>
<keyword evidence="9" id="KW-0735">Signal-anchor</keyword>
<evidence type="ECO:0000256" key="2">
    <source>
        <dbReference type="ARBA" id="ARBA00006339"/>
    </source>
</evidence>